<dbReference type="Proteomes" id="UP000756346">
    <property type="component" value="Unassembled WGS sequence"/>
</dbReference>
<feature type="chain" id="PRO_5040481694" evidence="2">
    <location>
        <begin position="21"/>
        <end position="323"/>
    </location>
</feature>
<keyword evidence="2" id="KW-0732">Signal</keyword>
<dbReference type="GeneID" id="70190784"/>
<name>A0A9P8XUB3_9PEZI</name>
<feature type="signal peptide" evidence="2">
    <location>
        <begin position="1"/>
        <end position="20"/>
    </location>
</feature>
<evidence type="ECO:0000256" key="2">
    <source>
        <dbReference type="SAM" id="SignalP"/>
    </source>
</evidence>
<evidence type="ECO:0000313" key="3">
    <source>
        <dbReference type="EMBL" id="KAH7018040.1"/>
    </source>
</evidence>
<evidence type="ECO:0000256" key="1">
    <source>
        <dbReference type="SAM" id="MobiDB-lite"/>
    </source>
</evidence>
<feature type="region of interest" description="Disordered" evidence="1">
    <location>
        <begin position="89"/>
        <end position="120"/>
    </location>
</feature>
<organism evidence="3 4">
    <name type="scientific">Microdochium trichocladiopsis</name>
    <dbReference type="NCBI Taxonomy" id="1682393"/>
    <lineage>
        <taxon>Eukaryota</taxon>
        <taxon>Fungi</taxon>
        <taxon>Dikarya</taxon>
        <taxon>Ascomycota</taxon>
        <taxon>Pezizomycotina</taxon>
        <taxon>Sordariomycetes</taxon>
        <taxon>Xylariomycetidae</taxon>
        <taxon>Xylariales</taxon>
        <taxon>Microdochiaceae</taxon>
        <taxon>Microdochium</taxon>
    </lineage>
</organism>
<proteinExistence type="predicted"/>
<gene>
    <name evidence="3" type="ORF">B0I36DRAFT_388328</name>
</gene>
<comment type="caution">
    <text evidence="3">The sequence shown here is derived from an EMBL/GenBank/DDBJ whole genome shotgun (WGS) entry which is preliminary data.</text>
</comment>
<feature type="compositionally biased region" description="Basic and acidic residues" evidence="1">
    <location>
        <begin position="92"/>
        <end position="108"/>
    </location>
</feature>
<protein>
    <submittedName>
        <fullName evidence="3">Uncharacterized protein</fullName>
    </submittedName>
</protein>
<evidence type="ECO:0000313" key="4">
    <source>
        <dbReference type="Proteomes" id="UP000756346"/>
    </source>
</evidence>
<keyword evidence="4" id="KW-1185">Reference proteome</keyword>
<accession>A0A9P8XUB3</accession>
<dbReference type="AlphaFoldDB" id="A0A9P8XUB3"/>
<sequence>MLFHPNPLVLAATFLGLVSASPLDARAADPLCVVVTKAVSLLKQQAAATQYCASYLSITTPPAVVQTVYVASPTTVTVSYLLNCETTPAPAKRHDPAGSEPKHAREAPDGAPRAAPHLGQHHDERAVAKPACLSAFNVASAISSACNCLAITTPTASTSIASLLAHQVTSTTTTTVLETSYTFKVYDENNRFAKFVGGDATAPEPFAFVGTSDTATKFNFFFSLGTGCIMSTSSFTLIVPGFTANDGGGLAFAPRGTTSNQQTGETVLGKVERATGKLTLYTSTSPVFSSESADSNNFWNVWRTAAKSSQSGQVSSNLRVVVI</sequence>
<reference evidence="3" key="1">
    <citation type="journal article" date="2021" name="Nat. Commun.">
        <title>Genetic determinants of endophytism in the Arabidopsis root mycobiome.</title>
        <authorList>
            <person name="Mesny F."/>
            <person name="Miyauchi S."/>
            <person name="Thiergart T."/>
            <person name="Pickel B."/>
            <person name="Atanasova L."/>
            <person name="Karlsson M."/>
            <person name="Huettel B."/>
            <person name="Barry K.W."/>
            <person name="Haridas S."/>
            <person name="Chen C."/>
            <person name="Bauer D."/>
            <person name="Andreopoulos W."/>
            <person name="Pangilinan J."/>
            <person name="LaButti K."/>
            <person name="Riley R."/>
            <person name="Lipzen A."/>
            <person name="Clum A."/>
            <person name="Drula E."/>
            <person name="Henrissat B."/>
            <person name="Kohler A."/>
            <person name="Grigoriev I.V."/>
            <person name="Martin F.M."/>
            <person name="Hacquard S."/>
        </authorList>
    </citation>
    <scope>NUCLEOTIDE SEQUENCE</scope>
    <source>
        <strain evidence="3">MPI-CAGE-CH-0230</strain>
    </source>
</reference>
<dbReference type="EMBL" id="JAGTJQ010000011">
    <property type="protein sequence ID" value="KAH7018040.1"/>
    <property type="molecule type" value="Genomic_DNA"/>
</dbReference>
<dbReference type="RefSeq" id="XP_046006307.1">
    <property type="nucleotide sequence ID" value="XM_046161238.1"/>
</dbReference>